<gene>
    <name evidence="1" type="ORF">F5891DRAFT_1182336</name>
</gene>
<organism evidence="1 2">
    <name type="scientific">Suillus fuscotomentosus</name>
    <dbReference type="NCBI Taxonomy" id="1912939"/>
    <lineage>
        <taxon>Eukaryota</taxon>
        <taxon>Fungi</taxon>
        <taxon>Dikarya</taxon>
        <taxon>Basidiomycota</taxon>
        <taxon>Agaricomycotina</taxon>
        <taxon>Agaricomycetes</taxon>
        <taxon>Agaricomycetidae</taxon>
        <taxon>Boletales</taxon>
        <taxon>Suillineae</taxon>
        <taxon>Suillaceae</taxon>
        <taxon>Suillus</taxon>
    </lineage>
</organism>
<dbReference type="GeneID" id="64660447"/>
<proteinExistence type="predicted"/>
<accession>A0AAD4HQA3</accession>
<reference evidence="1" key="1">
    <citation type="journal article" date="2020" name="New Phytol.">
        <title>Comparative genomics reveals dynamic genome evolution in host specialist ectomycorrhizal fungi.</title>
        <authorList>
            <person name="Lofgren L.A."/>
            <person name="Nguyen N.H."/>
            <person name="Vilgalys R."/>
            <person name="Ruytinx J."/>
            <person name="Liao H.L."/>
            <person name="Branco S."/>
            <person name="Kuo A."/>
            <person name="LaButti K."/>
            <person name="Lipzen A."/>
            <person name="Andreopoulos W."/>
            <person name="Pangilinan J."/>
            <person name="Riley R."/>
            <person name="Hundley H."/>
            <person name="Na H."/>
            <person name="Barry K."/>
            <person name="Grigoriev I.V."/>
            <person name="Stajich J.E."/>
            <person name="Kennedy P.G."/>
        </authorList>
    </citation>
    <scope>NUCLEOTIDE SEQUENCE</scope>
    <source>
        <strain evidence="1">FC203</strain>
    </source>
</reference>
<keyword evidence="2" id="KW-1185">Reference proteome</keyword>
<dbReference type="RefSeq" id="XP_041231710.1">
    <property type="nucleotide sequence ID" value="XM_041366149.1"/>
</dbReference>
<dbReference type="Proteomes" id="UP001195769">
    <property type="component" value="Unassembled WGS sequence"/>
</dbReference>
<evidence type="ECO:0000313" key="2">
    <source>
        <dbReference type="Proteomes" id="UP001195769"/>
    </source>
</evidence>
<dbReference type="AlphaFoldDB" id="A0AAD4HQA3"/>
<comment type="caution">
    <text evidence="1">The sequence shown here is derived from an EMBL/GenBank/DDBJ whole genome shotgun (WGS) entry which is preliminary data.</text>
</comment>
<dbReference type="EMBL" id="JABBWK010000005">
    <property type="protein sequence ID" value="KAG1906135.1"/>
    <property type="molecule type" value="Genomic_DNA"/>
</dbReference>
<sequence>MSEHAKSSSPNVESSSQTISDSLHLLVRGIQFDQQAVRDCLNIVDRFKWDNIEKGDAALKVQRILQESISALPTLSQVQFKAGFSHFLDLLNRVKEPLEV</sequence>
<protein>
    <submittedName>
        <fullName evidence="1">Uncharacterized protein</fullName>
    </submittedName>
</protein>
<evidence type="ECO:0000313" key="1">
    <source>
        <dbReference type="EMBL" id="KAG1906135.1"/>
    </source>
</evidence>
<name>A0AAD4HQA3_9AGAM</name>